<sequence>MKLIKLLSLLLILDTISITAQPYPGGMELMFKSNYRDTTVTGMTLVQALNSVESIYYIDTNTDGKAEFQLSFGPKWYKPIDSNAERPKDGDNVTIKGAVVKNAINVNSILIVYEINGLKWRDPFNPFWNNVGMPGQMFNDSGGCMGYAWGGNNLQIQKVSLQGIAAVDETFFMAQYYLDENKDGNTDYYLNFGPIWYQPKSGAVRPKNGESISIVGGKIITSNGIPMILVYEINGKVWRDTNSFGNYFGGMWVNRNNASGVKIKNPFDDDDFIMINPGWNTGMGMGMMFSDSLFFRMLELNPQNIPNTKGNNAFCGFEIGIFNTGGTNGMWQNGNWGGRMNFGSLSKFQIHYDDMQLNAYDIDKNSIKAKYWDNGTNNWTNLSDAIIDRANKTVTFSSNIVSNYVILTGEKNITAVDKEQKILPDNYSLEQNYPNPFNPATTISYTLPIAGSVTLKVFDITGKEVRMLANGYKVAGKYSVTFNASDLASGIYFYQIITSNFVETKKLILMK</sequence>
<gene>
    <name evidence="2" type="ORF">P0M35_13150</name>
</gene>
<proteinExistence type="predicted"/>
<dbReference type="AlphaFoldDB" id="A0AAE3NY65"/>
<protein>
    <submittedName>
        <fullName evidence="2">T9SS type A sorting domain-containing protein</fullName>
    </submittedName>
</protein>
<accession>A0AAE3NY65</accession>
<dbReference type="EMBL" id="JARGDL010000027">
    <property type="protein sequence ID" value="MDF1613106.1"/>
    <property type="molecule type" value="Genomic_DNA"/>
</dbReference>
<reference evidence="2" key="1">
    <citation type="submission" date="2023-03" db="EMBL/GenBank/DDBJ databases">
        <title>Stygiobacter electus gen. nov., sp. nov., facultatively anaerobic thermotolerant bacterium of the class Ignavibacteria from a well of Yessentuki mineral water deposit.</title>
        <authorList>
            <person name="Podosokorskaya O.A."/>
            <person name="Elcheninov A.G."/>
            <person name="Petrova N.F."/>
            <person name="Zavarzina D.G."/>
            <person name="Kublanov I.V."/>
            <person name="Merkel A.Y."/>
        </authorList>
    </citation>
    <scope>NUCLEOTIDE SEQUENCE</scope>
    <source>
        <strain evidence="2">09-Me</strain>
    </source>
</reference>
<evidence type="ECO:0000259" key="1">
    <source>
        <dbReference type="Pfam" id="PF18962"/>
    </source>
</evidence>
<evidence type="ECO:0000313" key="2">
    <source>
        <dbReference type="EMBL" id="MDF1613106.1"/>
    </source>
</evidence>
<dbReference type="RefSeq" id="WP_321536877.1">
    <property type="nucleotide sequence ID" value="NZ_JARGDL010000027.1"/>
</dbReference>
<comment type="caution">
    <text evidence="2">The sequence shown here is derived from an EMBL/GenBank/DDBJ whole genome shotgun (WGS) entry which is preliminary data.</text>
</comment>
<dbReference type="Proteomes" id="UP001221302">
    <property type="component" value="Unassembled WGS sequence"/>
</dbReference>
<dbReference type="InterPro" id="IPR026444">
    <property type="entry name" value="Secre_tail"/>
</dbReference>
<dbReference type="Pfam" id="PF18962">
    <property type="entry name" value="Por_Secre_tail"/>
    <property type="match status" value="1"/>
</dbReference>
<name>A0AAE3NY65_9BACT</name>
<organism evidence="2 3">
    <name type="scientific">Stygiobacter electus</name>
    <dbReference type="NCBI Taxonomy" id="3032292"/>
    <lineage>
        <taxon>Bacteria</taxon>
        <taxon>Pseudomonadati</taxon>
        <taxon>Ignavibacteriota</taxon>
        <taxon>Ignavibacteria</taxon>
        <taxon>Ignavibacteriales</taxon>
        <taxon>Melioribacteraceae</taxon>
        <taxon>Stygiobacter</taxon>
    </lineage>
</organism>
<keyword evidence="3" id="KW-1185">Reference proteome</keyword>
<feature type="domain" description="Secretion system C-terminal sorting" evidence="1">
    <location>
        <begin position="433"/>
        <end position="508"/>
    </location>
</feature>
<dbReference type="NCBIfam" id="TIGR04183">
    <property type="entry name" value="Por_Secre_tail"/>
    <property type="match status" value="1"/>
</dbReference>
<dbReference type="Gene3D" id="2.60.40.4070">
    <property type="match status" value="1"/>
</dbReference>
<evidence type="ECO:0000313" key="3">
    <source>
        <dbReference type="Proteomes" id="UP001221302"/>
    </source>
</evidence>